<dbReference type="InterPro" id="IPR005094">
    <property type="entry name" value="Endonuclease_MobA/VirD2"/>
</dbReference>
<name>A0ABQ0P7X7_9PROT</name>
<feature type="compositionally biased region" description="Basic residues" evidence="1">
    <location>
        <begin position="15"/>
        <end position="27"/>
    </location>
</feature>
<gene>
    <name evidence="3" type="ORF">AA12717_2232</name>
</gene>
<accession>A0ABQ0P7X7</accession>
<evidence type="ECO:0000313" key="4">
    <source>
        <dbReference type="Proteomes" id="UP001060895"/>
    </source>
</evidence>
<feature type="compositionally biased region" description="Low complexity" evidence="1">
    <location>
        <begin position="58"/>
        <end position="79"/>
    </location>
</feature>
<sequence length="683" mass="75087">MAGAIMPSDDETRFRVRPGKIRAKGGGKARSFLSQMRASLRRSGAARSYHAAGGSPSQKPGRPGQGAPRRQGCRGVRQGRGAAFVRGRQVAGWVHQRAGSRRVIVKSRMIRAPGRDGRARAHLRYIQRDGTSRDGERGQLYGPESDRADGDAFLDRGREDRHQFRFIVSPEDADQMQDLTAFTRDLMEQMETDLGTKLDWVAVNHFNTGRPHAHIVINGRDDQGEDLVINGDYITHGLRERATELVTLELGPETALEQRRKLENMVGQDRFTQIDRQLLALADEGPIDMRGDQGGDHVLRLRRLAKLEHMGLAGQAEPGVWTLSPETEKTLRELGERGDIIRAMNRAMREQGRAPDPGLFVFHDAASRVTVEGHLIDRHLADELGEMIGLVIDGVDGRTHHVTGIDPAALEGVRTGGIVAVGPEAAGPRPADREIVAVAGQGGVYRADVHLARAQAMPRIPGGDADAYVASHVRRLEALRRAGIAERIEDGVWQVPGDYLDRAVAYDTAGARQLSVRVLSNLDLDAQVTADGATWLDRGLVSRGTSDVVDSGFGHEVIAARQRRQERLLERGDAWHGPDGDIRYRKGLLATLERRELERVGGEIAVARSTSFRALADGETMRGTLREKVRLASGTYALVENAQEFVLVPWKPVINRRIGQEISGVMRAGTMDWQLGRQRGLGL</sequence>
<dbReference type="InterPro" id="IPR021795">
    <property type="entry name" value="DUF3363"/>
</dbReference>
<comment type="caution">
    <text evidence="3">The sequence shown here is derived from an EMBL/GenBank/DDBJ whole genome shotgun (WGS) entry which is preliminary data.</text>
</comment>
<evidence type="ECO:0000313" key="3">
    <source>
        <dbReference type="EMBL" id="GBQ26007.1"/>
    </source>
</evidence>
<feature type="compositionally biased region" description="Low complexity" evidence="1">
    <location>
        <begin position="37"/>
        <end position="48"/>
    </location>
</feature>
<dbReference type="Pfam" id="PF03432">
    <property type="entry name" value="Relaxase"/>
    <property type="match status" value="1"/>
</dbReference>
<organism evidence="3 4">
    <name type="scientific">Gluconacetobacter sacchari DSM 12717</name>
    <dbReference type="NCBI Taxonomy" id="1307940"/>
    <lineage>
        <taxon>Bacteria</taxon>
        <taxon>Pseudomonadati</taxon>
        <taxon>Pseudomonadota</taxon>
        <taxon>Alphaproteobacteria</taxon>
        <taxon>Acetobacterales</taxon>
        <taxon>Acetobacteraceae</taxon>
        <taxon>Gluconacetobacter</taxon>
    </lineage>
</organism>
<evidence type="ECO:0000256" key="1">
    <source>
        <dbReference type="SAM" id="MobiDB-lite"/>
    </source>
</evidence>
<keyword evidence="4" id="KW-1185">Reference proteome</keyword>
<feature type="region of interest" description="Disordered" evidence="1">
    <location>
        <begin position="1"/>
        <end position="79"/>
    </location>
</feature>
<feature type="domain" description="MobA/VirD2-like nuclease" evidence="2">
    <location>
        <begin position="160"/>
        <end position="225"/>
    </location>
</feature>
<dbReference type="Proteomes" id="UP001060895">
    <property type="component" value="Unassembled WGS sequence"/>
</dbReference>
<evidence type="ECO:0000259" key="2">
    <source>
        <dbReference type="Pfam" id="PF03432"/>
    </source>
</evidence>
<proteinExistence type="predicted"/>
<protein>
    <recommendedName>
        <fullName evidence="2">MobA/VirD2-like nuclease domain-containing protein</fullName>
    </recommendedName>
</protein>
<reference evidence="3" key="1">
    <citation type="submission" date="2013-04" db="EMBL/GenBank/DDBJ databases">
        <title>The genome sequencing project of 58 acetic acid bacteria.</title>
        <authorList>
            <person name="Okamoto-Kainuma A."/>
            <person name="Ishikawa M."/>
            <person name="Umino S."/>
            <person name="Koizumi Y."/>
            <person name="Shiwa Y."/>
            <person name="Yoshikawa H."/>
            <person name="Matsutani M."/>
            <person name="Matsushita K."/>
        </authorList>
    </citation>
    <scope>NUCLEOTIDE SEQUENCE</scope>
    <source>
        <strain evidence="3">DSM 12717</strain>
    </source>
</reference>
<dbReference type="EMBL" id="BAQP01000167">
    <property type="protein sequence ID" value="GBQ26007.1"/>
    <property type="molecule type" value="Genomic_DNA"/>
</dbReference>
<dbReference type="Pfam" id="PF11843">
    <property type="entry name" value="DUF3363"/>
    <property type="match status" value="1"/>
</dbReference>